<protein>
    <submittedName>
        <fullName evidence="1">Uncharacterized protein</fullName>
    </submittedName>
</protein>
<reference evidence="1" key="1">
    <citation type="submission" date="2023-03" db="EMBL/GenBank/DDBJ databases">
        <title>Massive genome expansion in bonnet fungi (Mycena s.s.) driven by repeated elements and novel gene families across ecological guilds.</title>
        <authorList>
            <consortium name="Lawrence Berkeley National Laboratory"/>
            <person name="Harder C.B."/>
            <person name="Miyauchi S."/>
            <person name="Viragh M."/>
            <person name="Kuo A."/>
            <person name="Thoen E."/>
            <person name="Andreopoulos B."/>
            <person name="Lu D."/>
            <person name="Skrede I."/>
            <person name="Drula E."/>
            <person name="Henrissat B."/>
            <person name="Morin E."/>
            <person name="Kohler A."/>
            <person name="Barry K."/>
            <person name="LaButti K."/>
            <person name="Morin E."/>
            <person name="Salamov A."/>
            <person name="Lipzen A."/>
            <person name="Mereny Z."/>
            <person name="Hegedus B."/>
            <person name="Baldrian P."/>
            <person name="Stursova M."/>
            <person name="Weitz H."/>
            <person name="Taylor A."/>
            <person name="Grigoriev I.V."/>
            <person name="Nagy L.G."/>
            <person name="Martin F."/>
            <person name="Kauserud H."/>
        </authorList>
    </citation>
    <scope>NUCLEOTIDE SEQUENCE</scope>
    <source>
        <strain evidence="1">CBHHK067</strain>
    </source>
</reference>
<sequence>MFSAPRPSSVPTLGVQLCPMLQPLPFGPARPMCMFEDRLWAEGLALSTPDIACPGCTAAERTTHDACATPVLAKGAGGRLDCALKSLHLTITTLTSPTANTYGATKQGNEDTAYPSVSPGLPNRVFALAVYTFIASTWGSAVWAGVQAQRALTEEEDHADKAIQEIVLVICDEKPYTYKEIYNYNHTVNKLESEFKKNVRALTMAYLKVTMETLNLNSRGM</sequence>
<keyword evidence="2" id="KW-1185">Reference proteome</keyword>
<dbReference type="Proteomes" id="UP001221757">
    <property type="component" value="Unassembled WGS sequence"/>
</dbReference>
<gene>
    <name evidence="1" type="ORF">B0H17DRAFT_1176749</name>
</gene>
<name>A0AAD7DX40_MYCRO</name>
<dbReference type="EMBL" id="JARKIE010000020">
    <property type="protein sequence ID" value="KAJ7700335.1"/>
    <property type="molecule type" value="Genomic_DNA"/>
</dbReference>
<proteinExistence type="predicted"/>
<evidence type="ECO:0000313" key="1">
    <source>
        <dbReference type="EMBL" id="KAJ7700335.1"/>
    </source>
</evidence>
<comment type="caution">
    <text evidence="1">The sequence shown here is derived from an EMBL/GenBank/DDBJ whole genome shotgun (WGS) entry which is preliminary data.</text>
</comment>
<accession>A0AAD7DX40</accession>
<organism evidence="1 2">
    <name type="scientific">Mycena rosella</name>
    <name type="common">Pink bonnet</name>
    <name type="synonym">Agaricus rosellus</name>
    <dbReference type="NCBI Taxonomy" id="1033263"/>
    <lineage>
        <taxon>Eukaryota</taxon>
        <taxon>Fungi</taxon>
        <taxon>Dikarya</taxon>
        <taxon>Basidiomycota</taxon>
        <taxon>Agaricomycotina</taxon>
        <taxon>Agaricomycetes</taxon>
        <taxon>Agaricomycetidae</taxon>
        <taxon>Agaricales</taxon>
        <taxon>Marasmiineae</taxon>
        <taxon>Mycenaceae</taxon>
        <taxon>Mycena</taxon>
    </lineage>
</organism>
<evidence type="ECO:0000313" key="2">
    <source>
        <dbReference type="Proteomes" id="UP001221757"/>
    </source>
</evidence>
<dbReference type="AlphaFoldDB" id="A0AAD7DX40"/>